<dbReference type="Proteomes" id="UP000464013">
    <property type="component" value="Chromosome"/>
</dbReference>
<dbReference type="RefSeq" id="WP_159550298.1">
    <property type="nucleotide sequence ID" value="NZ_CP035042.1"/>
</dbReference>
<evidence type="ECO:0000313" key="2">
    <source>
        <dbReference type="Proteomes" id="UP000464013"/>
    </source>
</evidence>
<keyword evidence="2" id="KW-1185">Reference proteome</keyword>
<reference evidence="1 2" key="1">
    <citation type="submission" date="2019-01" db="EMBL/GenBank/DDBJ databases">
        <title>Complete genome of a denitifying bacterium Halomons sp. BC-M4-5.</title>
        <authorList>
            <person name="Wang L."/>
            <person name="Shao Z."/>
        </authorList>
    </citation>
    <scope>NUCLEOTIDE SEQUENCE [LARGE SCALE GENOMIC DNA]</scope>
    <source>
        <strain evidence="1 2">BC-M4-5</strain>
    </source>
</reference>
<organism evidence="1 2">
    <name type="scientific">Billgrantia tianxiuensis</name>
    <dbReference type="NCBI Taxonomy" id="2497861"/>
    <lineage>
        <taxon>Bacteria</taxon>
        <taxon>Pseudomonadati</taxon>
        <taxon>Pseudomonadota</taxon>
        <taxon>Gammaproteobacteria</taxon>
        <taxon>Oceanospirillales</taxon>
        <taxon>Halomonadaceae</taxon>
        <taxon>Billgrantia</taxon>
    </lineage>
</organism>
<dbReference type="AlphaFoldDB" id="A0A6I6SIG6"/>
<dbReference type="Gene3D" id="3.40.50.300">
    <property type="entry name" value="P-loop containing nucleotide triphosphate hydrolases"/>
    <property type="match status" value="1"/>
</dbReference>
<sequence length="63" mass="6775">MITDTLRSAIASGRNPWELQALVRSDSPHPLLADAHAKVEQGLTTTEEVLRTLGPQEALPATV</sequence>
<gene>
    <name evidence="1" type="ORF">EKK97_06150</name>
</gene>
<evidence type="ECO:0000313" key="1">
    <source>
        <dbReference type="EMBL" id="QHC49282.1"/>
    </source>
</evidence>
<dbReference type="KEGG" id="htx:EKK97_06150"/>
<proteinExistence type="predicted"/>
<dbReference type="EMBL" id="CP035042">
    <property type="protein sequence ID" value="QHC49282.1"/>
    <property type="molecule type" value="Genomic_DNA"/>
</dbReference>
<accession>A0A6I6SIG6</accession>
<dbReference type="InterPro" id="IPR027417">
    <property type="entry name" value="P-loop_NTPase"/>
</dbReference>
<protein>
    <submittedName>
        <fullName evidence="1">Uncharacterized protein</fullName>
    </submittedName>
</protein>
<name>A0A6I6SIG6_9GAMM</name>